<dbReference type="HAMAP" id="MF_01570">
    <property type="entry name" value="Pro_tRNA_synth_type2"/>
    <property type="match status" value="1"/>
</dbReference>
<dbReference type="GO" id="GO:0006433">
    <property type="term" value="P:prolyl-tRNA aminoacylation"/>
    <property type="evidence" value="ECO:0007669"/>
    <property type="project" value="UniProtKB-UniRule"/>
</dbReference>
<keyword evidence="6 8" id="KW-0030">Aminoacyl-tRNA synthetase</keyword>
<dbReference type="GO" id="GO:0005524">
    <property type="term" value="F:ATP binding"/>
    <property type="evidence" value="ECO:0007669"/>
    <property type="project" value="UniProtKB-UniRule"/>
</dbReference>
<dbReference type="InterPro" id="IPR004500">
    <property type="entry name" value="Pro-tRNA-synth_IIa_bac-type"/>
</dbReference>
<evidence type="ECO:0000256" key="4">
    <source>
        <dbReference type="ARBA" id="ARBA00022840"/>
    </source>
</evidence>
<accession>A0A0F3ND27</accession>
<evidence type="ECO:0000313" key="10">
    <source>
        <dbReference type="EMBL" id="KJV65945.1"/>
    </source>
</evidence>
<comment type="function">
    <text evidence="8">Catalyzes the attachment of proline to tRNA(Pro) in a two-step reaction: proline is first activated by ATP to form Pro-AMP and then transferred to the acceptor end of tRNA(Pro).</text>
</comment>
<dbReference type="Pfam" id="PF00587">
    <property type="entry name" value="tRNA-synt_2b"/>
    <property type="match status" value="1"/>
</dbReference>
<evidence type="ECO:0000256" key="1">
    <source>
        <dbReference type="ARBA" id="ARBA00022490"/>
    </source>
</evidence>
<dbReference type="Gene3D" id="3.30.930.10">
    <property type="entry name" value="Bira Bifunctional Protein, Domain 2"/>
    <property type="match status" value="1"/>
</dbReference>
<evidence type="ECO:0000259" key="9">
    <source>
        <dbReference type="PROSITE" id="PS50862"/>
    </source>
</evidence>
<dbReference type="Pfam" id="PF03129">
    <property type="entry name" value="HGTP_anticodon"/>
    <property type="match status" value="1"/>
</dbReference>
<dbReference type="InterPro" id="IPR045864">
    <property type="entry name" value="aa-tRNA-synth_II/BPL/LPL"/>
</dbReference>
<evidence type="ECO:0000313" key="11">
    <source>
        <dbReference type="Proteomes" id="UP000033546"/>
    </source>
</evidence>
<dbReference type="PANTHER" id="PTHR42753">
    <property type="entry name" value="MITOCHONDRIAL RIBOSOME PROTEIN L39/PROLYL-TRNA LIGASE FAMILY MEMBER"/>
    <property type="match status" value="1"/>
</dbReference>
<dbReference type="PANTHER" id="PTHR42753:SF2">
    <property type="entry name" value="PROLINE--TRNA LIGASE"/>
    <property type="match status" value="1"/>
</dbReference>
<evidence type="ECO:0000256" key="7">
    <source>
        <dbReference type="ARBA" id="ARBA00047671"/>
    </source>
</evidence>
<evidence type="ECO:0000256" key="6">
    <source>
        <dbReference type="ARBA" id="ARBA00023146"/>
    </source>
</evidence>
<dbReference type="Gene3D" id="3.40.50.800">
    <property type="entry name" value="Anticodon-binding domain"/>
    <property type="match status" value="1"/>
</dbReference>
<dbReference type="PRINTS" id="PR01046">
    <property type="entry name" value="TRNASYNTHPRO"/>
</dbReference>
<dbReference type="InterPro" id="IPR006195">
    <property type="entry name" value="aa-tRNA-synth_II"/>
</dbReference>
<dbReference type="FunFam" id="3.30.930.10:FF:000042">
    <property type="entry name" value="probable proline--tRNA ligase, mitochondrial"/>
    <property type="match status" value="1"/>
</dbReference>
<feature type="domain" description="Aminoacyl-transfer RNA synthetases class-II family profile" evidence="9">
    <location>
        <begin position="33"/>
        <end position="328"/>
    </location>
</feature>
<comment type="caution">
    <text evidence="10">The sequence shown here is derived from an EMBL/GenBank/DDBJ whole genome shotgun (WGS) entry which is preliminary data.</text>
</comment>
<evidence type="ECO:0000256" key="8">
    <source>
        <dbReference type="HAMAP-Rule" id="MF_01570"/>
    </source>
</evidence>
<dbReference type="InterPro" id="IPR002314">
    <property type="entry name" value="aa-tRNA-synt_IIb"/>
</dbReference>
<keyword evidence="2 8" id="KW-0436">Ligase</keyword>
<dbReference type="CDD" id="cd00779">
    <property type="entry name" value="ProRS_core_prok"/>
    <property type="match status" value="1"/>
</dbReference>
<dbReference type="InterPro" id="IPR050062">
    <property type="entry name" value="Pro-tRNA_synthetase"/>
</dbReference>
<evidence type="ECO:0000256" key="2">
    <source>
        <dbReference type="ARBA" id="ARBA00022598"/>
    </source>
</evidence>
<dbReference type="EC" id="6.1.1.15" evidence="8"/>
<dbReference type="PROSITE" id="PS50862">
    <property type="entry name" value="AA_TRNA_LIGASE_II"/>
    <property type="match status" value="1"/>
</dbReference>
<name>A0A0F3ND27_9RICK</name>
<gene>
    <name evidence="8 10" type="primary">proS</name>
    <name evidence="10" type="ORF">EMUCRT_0128</name>
</gene>
<proteinExistence type="inferred from homology"/>
<keyword evidence="3 8" id="KW-0547">Nucleotide-binding</keyword>
<dbReference type="NCBIfam" id="TIGR00409">
    <property type="entry name" value="proS_fam_II"/>
    <property type="match status" value="1"/>
</dbReference>
<organism evidence="10 11">
    <name type="scientific">Ehrlichia cf. muris str. EmCRT</name>
    <dbReference type="NCBI Taxonomy" id="1359167"/>
    <lineage>
        <taxon>Bacteria</taxon>
        <taxon>Pseudomonadati</taxon>
        <taxon>Pseudomonadota</taxon>
        <taxon>Alphaproteobacteria</taxon>
        <taxon>Rickettsiales</taxon>
        <taxon>Anaplasmataceae</taxon>
        <taxon>Ehrlichia</taxon>
    </lineage>
</organism>
<dbReference type="InterPro" id="IPR023716">
    <property type="entry name" value="Prolyl-tRNA_ligase_IIa_type2"/>
</dbReference>
<comment type="subcellular location">
    <subcellularLocation>
        <location evidence="8">Cytoplasm</location>
    </subcellularLocation>
</comment>
<sequence>MRLSNYYAPTLKETSADVSVISHKYLIRAGLIRQIASGIYTWLPLGLKILRNIENIIREEMNKSGALEVLMPLIQPASLWKESGRYDDYGSEMLRITDRNQREMLFGPTHEEVITDVLRTTPINHKDLPLVLYQIQWKFRDELRPRYGIMRCREFLMKDAYSFDKDLNDAISSYNLMFKVYIQIFKKLGLTPIAVKAEPGPVGGTLSHEFHVLANSGESTLYYDQDIIDLMNSDSIDIEKIKNTYTAADHMIDPRTCPILPDKIKISKGIEIGHIFYLGDKYSKPMNANFCDNNNNKPLQMGCYGIGISRLVAAIIEVSHDNRGIIWPEQIAPFKFSLVNLYSSNDKCKKVSENLHIQLHDDILYDDTDDSPGIKLARTDLLGMPWQIIVGKSTVEQDLIEVRNRSTKDTFVISIEQFLKQFKK</sequence>
<dbReference type="AlphaFoldDB" id="A0A0F3ND27"/>
<reference evidence="10 11" key="1">
    <citation type="submission" date="2015-02" db="EMBL/GenBank/DDBJ databases">
        <title>Genome Sequencing of Rickettsiales.</title>
        <authorList>
            <person name="Daugherty S.C."/>
            <person name="Su Q."/>
            <person name="Abolude K."/>
            <person name="Beier-Sexton M."/>
            <person name="Carlyon J.A."/>
            <person name="Carter R."/>
            <person name="Day N.P."/>
            <person name="Dumler S.J."/>
            <person name="Dyachenko V."/>
            <person name="Godinez A."/>
            <person name="Kurtti T.J."/>
            <person name="Lichay M."/>
            <person name="Mullins K.E."/>
            <person name="Ott S."/>
            <person name="Pappas-Brown V."/>
            <person name="Paris D.H."/>
            <person name="Patel P."/>
            <person name="Richards A.L."/>
            <person name="Sadzewicz L."/>
            <person name="Sears K."/>
            <person name="Seidman D."/>
            <person name="Sengamalay N."/>
            <person name="Stenos J."/>
            <person name="Tallon L.J."/>
            <person name="Vincent G."/>
            <person name="Fraser C.M."/>
            <person name="Munderloh U."/>
            <person name="Dunning-Hotopp J.C."/>
        </authorList>
    </citation>
    <scope>NUCLEOTIDE SEQUENCE [LARGE SCALE GENOMIC DNA]</scope>
    <source>
        <strain evidence="10 11">EmCRT</strain>
    </source>
</reference>
<keyword evidence="5 8" id="KW-0648">Protein biosynthesis</keyword>
<dbReference type="GO" id="GO:0004827">
    <property type="term" value="F:proline-tRNA ligase activity"/>
    <property type="evidence" value="ECO:0007669"/>
    <property type="project" value="UniProtKB-UniRule"/>
</dbReference>
<dbReference type="Proteomes" id="UP000033546">
    <property type="component" value="Unassembled WGS sequence"/>
</dbReference>
<comment type="similarity">
    <text evidence="8">Belongs to the class-II aminoacyl-tRNA synthetase family. ProS type 2 subfamily.</text>
</comment>
<dbReference type="RefSeq" id="WP_045804533.1">
    <property type="nucleotide sequence ID" value="NZ_LANU01000001.1"/>
</dbReference>
<evidence type="ECO:0000256" key="3">
    <source>
        <dbReference type="ARBA" id="ARBA00022741"/>
    </source>
</evidence>
<keyword evidence="4 8" id="KW-0067">ATP-binding</keyword>
<dbReference type="NCBIfam" id="NF008979">
    <property type="entry name" value="PRK12325.1"/>
    <property type="match status" value="1"/>
</dbReference>
<dbReference type="SUPFAM" id="SSF55681">
    <property type="entry name" value="Class II aaRS and biotin synthetases"/>
    <property type="match status" value="1"/>
</dbReference>
<dbReference type="InterPro" id="IPR004154">
    <property type="entry name" value="Anticodon-bd"/>
</dbReference>
<dbReference type="GO" id="GO:0005829">
    <property type="term" value="C:cytosol"/>
    <property type="evidence" value="ECO:0007669"/>
    <property type="project" value="TreeGrafter"/>
</dbReference>
<keyword evidence="1 8" id="KW-0963">Cytoplasm</keyword>
<dbReference type="InterPro" id="IPR036621">
    <property type="entry name" value="Anticodon-bd_dom_sf"/>
</dbReference>
<protein>
    <recommendedName>
        <fullName evidence="8">Proline--tRNA ligase</fullName>
        <ecNumber evidence="8">6.1.1.15</ecNumber>
    </recommendedName>
    <alternativeName>
        <fullName evidence="8">Prolyl-tRNA synthetase</fullName>
        <shortName evidence="8">ProRS</shortName>
    </alternativeName>
</protein>
<dbReference type="EMBL" id="LANU01000001">
    <property type="protein sequence ID" value="KJV65945.1"/>
    <property type="molecule type" value="Genomic_DNA"/>
</dbReference>
<comment type="catalytic activity">
    <reaction evidence="7 8">
        <text>tRNA(Pro) + L-proline + ATP = L-prolyl-tRNA(Pro) + AMP + diphosphate</text>
        <dbReference type="Rhea" id="RHEA:14305"/>
        <dbReference type="Rhea" id="RHEA-COMP:9700"/>
        <dbReference type="Rhea" id="RHEA-COMP:9702"/>
        <dbReference type="ChEBI" id="CHEBI:30616"/>
        <dbReference type="ChEBI" id="CHEBI:33019"/>
        <dbReference type="ChEBI" id="CHEBI:60039"/>
        <dbReference type="ChEBI" id="CHEBI:78442"/>
        <dbReference type="ChEBI" id="CHEBI:78532"/>
        <dbReference type="ChEBI" id="CHEBI:456215"/>
        <dbReference type="EC" id="6.1.1.15"/>
    </reaction>
</comment>
<dbReference type="InterPro" id="IPR002316">
    <property type="entry name" value="Pro-tRNA-ligase_IIa"/>
</dbReference>
<evidence type="ECO:0000256" key="5">
    <source>
        <dbReference type="ARBA" id="ARBA00022917"/>
    </source>
</evidence>
<dbReference type="InterPro" id="IPR033730">
    <property type="entry name" value="ProRS_core_prok"/>
</dbReference>
<dbReference type="PATRIC" id="fig|1359167.3.peg.125"/>
<comment type="subunit">
    <text evidence="8">Homodimer.</text>
</comment>
<dbReference type="SUPFAM" id="SSF52954">
    <property type="entry name" value="Class II aaRS ABD-related"/>
    <property type="match status" value="1"/>
</dbReference>